<name>A0AAV4UF55_9ARAC</name>
<protein>
    <submittedName>
        <fullName evidence="2">Uncharacterized protein</fullName>
    </submittedName>
</protein>
<feature type="region of interest" description="Disordered" evidence="1">
    <location>
        <begin position="96"/>
        <end position="119"/>
    </location>
</feature>
<evidence type="ECO:0000313" key="2">
    <source>
        <dbReference type="EMBL" id="GIY56393.1"/>
    </source>
</evidence>
<sequence>MSGVFIPPQFQKLINESVCQPFFQLEHSTPFHPNFGSIFFARDIFPPRTKNTFCPSTTEGDISGVRFSPQPVSPPPCVQRRVGGQQWNSWRDVIPPEIASSSRGNEERGQGTGGDVHLF</sequence>
<dbReference type="EMBL" id="BPLQ01011198">
    <property type="protein sequence ID" value="GIY56393.1"/>
    <property type="molecule type" value="Genomic_DNA"/>
</dbReference>
<gene>
    <name evidence="2" type="ORF">CDAR_62451</name>
</gene>
<dbReference type="AlphaFoldDB" id="A0AAV4UF55"/>
<dbReference type="Proteomes" id="UP001054837">
    <property type="component" value="Unassembled WGS sequence"/>
</dbReference>
<proteinExistence type="predicted"/>
<evidence type="ECO:0000313" key="3">
    <source>
        <dbReference type="Proteomes" id="UP001054837"/>
    </source>
</evidence>
<organism evidence="2 3">
    <name type="scientific">Caerostris darwini</name>
    <dbReference type="NCBI Taxonomy" id="1538125"/>
    <lineage>
        <taxon>Eukaryota</taxon>
        <taxon>Metazoa</taxon>
        <taxon>Ecdysozoa</taxon>
        <taxon>Arthropoda</taxon>
        <taxon>Chelicerata</taxon>
        <taxon>Arachnida</taxon>
        <taxon>Araneae</taxon>
        <taxon>Araneomorphae</taxon>
        <taxon>Entelegynae</taxon>
        <taxon>Araneoidea</taxon>
        <taxon>Araneidae</taxon>
        <taxon>Caerostris</taxon>
    </lineage>
</organism>
<accession>A0AAV4UF55</accession>
<comment type="caution">
    <text evidence="2">The sequence shown here is derived from an EMBL/GenBank/DDBJ whole genome shotgun (WGS) entry which is preliminary data.</text>
</comment>
<keyword evidence="3" id="KW-1185">Reference proteome</keyword>
<evidence type="ECO:0000256" key="1">
    <source>
        <dbReference type="SAM" id="MobiDB-lite"/>
    </source>
</evidence>
<feature type="compositionally biased region" description="Gly residues" evidence="1">
    <location>
        <begin position="110"/>
        <end position="119"/>
    </location>
</feature>
<reference evidence="2 3" key="1">
    <citation type="submission" date="2021-06" db="EMBL/GenBank/DDBJ databases">
        <title>Caerostris darwini draft genome.</title>
        <authorList>
            <person name="Kono N."/>
            <person name="Arakawa K."/>
        </authorList>
    </citation>
    <scope>NUCLEOTIDE SEQUENCE [LARGE SCALE GENOMIC DNA]</scope>
</reference>